<dbReference type="Pfam" id="PF23562">
    <property type="entry name" value="AMP-binding_C_3"/>
    <property type="match status" value="1"/>
</dbReference>
<accession>A0A0W0G6Y4</accession>
<dbReference type="Pfam" id="PF00501">
    <property type="entry name" value="AMP-binding"/>
    <property type="match status" value="1"/>
</dbReference>
<dbReference type="EMBL" id="LATX01000951">
    <property type="protein sequence ID" value="KTB44326.1"/>
    <property type="molecule type" value="Genomic_DNA"/>
</dbReference>
<gene>
    <name evidence="3" type="ORF">WG66_3086</name>
</gene>
<comment type="caution">
    <text evidence="3">The sequence shown here is derived from an EMBL/GenBank/DDBJ whole genome shotgun (WGS) entry which is preliminary data.</text>
</comment>
<dbReference type="SUPFAM" id="SSF56801">
    <property type="entry name" value="Acetyl-CoA synthetase-like"/>
    <property type="match status" value="1"/>
</dbReference>
<evidence type="ECO:0000256" key="1">
    <source>
        <dbReference type="ARBA" id="ARBA00006432"/>
    </source>
</evidence>
<dbReference type="AlphaFoldDB" id="A0A0W0G6Y4"/>
<sequence>MKTYNEFCAPPLDGDLSIPELYDWHNTKNHGHPIFLFPDDDGAIHHIIYSQFFDAHHRAGYLIGKQLQLDLSQDRKLYPTVAVLSTADTISTFTVLIGLLRLGVVPFPISPRFSPRVVAHLLQKAGVSHVLLNDDPCLKLLVEEAVSIVEKEAKGELYIGMYTLPQYEELYVDTWFPRLPKKIYDRSSTAMFVHSSNSSSDYPKAVPWTVLMQSQHARIPLKSQMHDLRGQVMSCHSIELFHTLGLFFLFWTPASGLIMATFKPASPAVLPSAENCFHGIKTTQATYALTHTRFLEAWAPDEAKVNHLKTLKGVLSGGKILKQAAGDTLARRGVRLCNCYGSTEAGQISAIPTGLPFRLRSIFLHELNIAILDEPGTDWDYFQRNPQCTLEFEDQGDGTFHAIVIPTKDQAPNLTNTQWRGKDAFATGDLLVPHPVKKDYWKVLGRMDDQIMLASGEVVNPVRPENIINSNQHVRSSLLFGRAKTHLGLLVELNNTPPALTPTAIEAARDLIWPSVQLVNSILPTYCSITRNMVIFVSHDKPLVYNPKGAPKRAKAFLQYQDEIDALYKGVVDPFLERHPAQYPTSTSSGTTDHDVSTASVLKALNLDEDIILSLSGYLGTKARSPTMDIFMPTAASPIFV</sequence>
<evidence type="ECO:0000313" key="4">
    <source>
        <dbReference type="Proteomes" id="UP000054988"/>
    </source>
</evidence>
<dbReference type="Gene3D" id="3.40.50.12780">
    <property type="entry name" value="N-terminal domain of ligase-like"/>
    <property type="match status" value="1"/>
</dbReference>
<reference evidence="3 4" key="1">
    <citation type="submission" date="2015-12" db="EMBL/GenBank/DDBJ databases">
        <title>Draft genome sequence of Moniliophthora roreri, the causal agent of frosty pod rot of cacao.</title>
        <authorList>
            <person name="Aime M.C."/>
            <person name="Diaz-Valderrama J.R."/>
            <person name="Kijpornyongpan T."/>
            <person name="Phillips-Mora W."/>
        </authorList>
    </citation>
    <scope>NUCLEOTIDE SEQUENCE [LARGE SCALE GENOMIC DNA]</scope>
    <source>
        <strain evidence="3 4">MCA 2952</strain>
    </source>
</reference>
<proteinExistence type="inferred from homology"/>
<evidence type="ECO:0000313" key="3">
    <source>
        <dbReference type="EMBL" id="KTB44326.1"/>
    </source>
</evidence>
<dbReference type="InterPro" id="IPR000873">
    <property type="entry name" value="AMP-dep_synth/lig_dom"/>
</dbReference>
<feature type="domain" description="AMP-dependent synthetase/ligase" evidence="2">
    <location>
        <begin position="89"/>
        <end position="351"/>
    </location>
</feature>
<dbReference type="PANTHER" id="PTHR43201">
    <property type="entry name" value="ACYL-COA SYNTHETASE"/>
    <property type="match status" value="1"/>
</dbReference>
<dbReference type="Proteomes" id="UP000054988">
    <property type="component" value="Unassembled WGS sequence"/>
</dbReference>
<dbReference type="GO" id="GO:0031956">
    <property type="term" value="F:medium-chain fatty acid-CoA ligase activity"/>
    <property type="evidence" value="ECO:0007669"/>
    <property type="project" value="TreeGrafter"/>
</dbReference>
<evidence type="ECO:0000259" key="2">
    <source>
        <dbReference type="Pfam" id="PF00501"/>
    </source>
</evidence>
<name>A0A0W0G6Y4_MONRR</name>
<dbReference type="eggNOG" id="KOG1178">
    <property type="taxonomic scope" value="Eukaryota"/>
</dbReference>
<dbReference type="GO" id="GO:0006631">
    <property type="term" value="P:fatty acid metabolic process"/>
    <property type="evidence" value="ECO:0007669"/>
    <property type="project" value="TreeGrafter"/>
</dbReference>
<organism evidence="3 4">
    <name type="scientific">Moniliophthora roreri</name>
    <name type="common">Frosty pod rot fungus</name>
    <name type="synonym">Monilia roreri</name>
    <dbReference type="NCBI Taxonomy" id="221103"/>
    <lineage>
        <taxon>Eukaryota</taxon>
        <taxon>Fungi</taxon>
        <taxon>Dikarya</taxon>
        <taxon>Basidiomycota</taxon>
        <taxon>Agaricomycotina</taxon>
        <taxon>Agaricomycetes</taxon>
        <taxon>Agaricomycetidae</taxon>
        <taxon>Agaricales</taxon>
        <taxon>Marasmiineae</taxon>
        <taxon>Marasmiaceae</taxon>
        <taxon>Moniliophthora</taxon>
    </lineage>
</organism>
<dbReference type="InterPro" id="IPR042099">
    <property type="entry name" value="ANL_N_sf"/>
</dbReference>
<dbReference type="PANTHER" id="PTHR43201:SF8">
    <property type="entry name" value="ACYL-COA SYNTHETASE FAMILY MEMBER 3"/>
    <property type="match status" value="1"/>
</dbReference>
<protein>
    <recommendedName>
        <fullName evidence="2">AMP-dependent synthetase/ligase domain-containing protein</fullName>
    </recommendedName>
</protein>
<comment type="similarity">
    <text evidence="1">Belongs to the ATP-dependent AMP-binding enzyme family.</text>
</comment>